<comment type="caution">
    <text evidence="1">The sequence shown here is derived from an EMBL/GenBank/DDBJ whole genome shotgun (WGS) entry which is preliminary data.</text>
</comment>
<accession>A0ABW9MGG6</accession>
<proteinExistence type="predicted"/>
<organism evidence="1 2">
    <name type="scientific">Anaerococcus kampingae</name>
    <dbReference type="NCBI Taxonomy" id="3115614"/>
    <lineage>
        <taxon>Bacteria</taxon>
        <taxon>Bacillati</taxon>
        <taxon>Bacillota</taxon>
        <taxon>Tissierellia</taxon>
        <taxon>Tissierellales</taxon>
        <taxon>Peptoniphilaceae</taxon>
        <taxon>Anaerococcus</taxon>
    </lineage>
</organism>
<dbReference type="Proteomes" id="UP001637994">
    <property type="component" value="Unassembled WGS sequence"/>
</dbReference>
<dbReference type="EMBL" id="JBGMEF010000045">
    <property type="protein sequence ID" value="MFO3668005.1"/>
    <property type="molecule type" value="Genomic_DNA"/>
</dbReference>
<sequence length="214" mass="24744">MSKTLGPIHYMMYEKIKFQDKITEYLMDGHIQDIKPDPVSTKPLEEILDQENIHGYLQEKIDIVETRLDKAIKLTKDPDEKLYKLGQECGKDKDFSSFEQVFKALNTYLLDGMPCDQGLAAMVDGESLYLITNNNLHSKYDEEIDMEKSKEATCEEGHGHDHHESFQIQEGNLNLKEEQSTYHTHRLAFLEGYFSDSPYEVSLVNGINYKISPR</sequence>
<dbReference type="RefSeq" id="WP_410036013.1">
    <property type="nucleotide sequence ID" value="NZ_JBGMEF010000045.1"/>
</dbReference>
<reference evidence="1 2" key="1">
    <citation type="journal article" date="2025" name="Anaerobe">
        <title>Description of Anaerococcus kampingiae sp. nov., Anaerococcus groningensis sp. nov., Anaerococcus martiniensis sp. nov., and Anaerococcus cruorum sp. nov., isolated from human clinical specimens.</title>
        <authorList>
            <person name="Boiten K.E."/>
            <person name="Meijer J."/>
            <person name="van Wezel E.M."/>
            <person name="Veloo A.C.M."/>
        </authorList>
    </citation>
    <scope>NUCLEOTIDE SEQUENCE [LARGE SCALE GENOMIC DNA]</scope>
    <source>
        <strain evidence="1 2">ENR0874</strain>
    </source>
</reference>
<keyword evidence="2" id="KW-1185">Reference proteome</keyword>
<protein>
    <submittedName>
        <fullName evidence="1">Uncharacterized protein</fullName>
    </submittedName>
</protein>
<gene>
    <name evidence="1" type="ORF">ACCQ42_09595</name>
</gene>
<name>A0ABW9MGG6_9FIRM</name>
<evidence type="ECO:0000313" key="2">
    <source>
        <dbReference type="Proteomes" id="UP001637994"/>
    </source>
</evidence>
<evidence type="ECO:0000313" key="1">
    <source>
        <dbReference type="EMBL" id="MFO3668005.1"/>
    </source>
</evidence>